<gene>
    <name evidence="1" type="ORF">Agub_g12223</name>
</gene>
<keyword evidence="2" id="KW-1185">Reference proteome</keyword>
<feature type="non-terminal residue" evidence="1">
    <location>
        <position position="1"/>
    </location>
</feature>
<comment type="caution">
    <text evidence="1">The sequence shown here is derived from an EMBL/GenBank/DDBJ whole genome shotgun (WGS) entry which is preliminary data.</text>
</comment>
<organism evidence="1 2">
    <name type="scientific">Astrephomene gubernaculifera</name>
    <dbReference type="NCBI Taxonomy" id="47775"/>
    <lineage>
        <taxon>Eukaryota</taxon>
        <taxon>Viridiplantae</taxon>
        <taxon>Chlorophyta</taxon>
        <taxon>core chlorophytes</taxon>
        <taxon>Chlorophyceae</taxon>
        <taxon>CS clade</taxon>
        <taxon>Chlamydomonadales</taxon>
        <taxon>Astrephomenaceae</taxon>
        <taxon>Astrephomene</taxon>
    </lineage>
</organism>
<protein>
    <submittedName>
        <fullName evidence="1">Uncharacterized protein</fullName>
    </submittedName>
</protein>
<proteinExistence type="predicted"/>
<dbReference type="AlphaFoldDB" id="A0AAD3DZX1"/>
<evidence type="ECO:0000313" key="2">
    <source>
        <dbReference type="Proteomes" id="UP001054857"/>
    </source>
</evidence>
<accession>A0AAD3DZX1</accession>
<dbReference type="Proteomes" id="UP001054857">
    <property type="component" value="Unassembled WGS sequence"/>
</dbReference>
<reference evidence="1 2" key="1">
    <citation type="journal article" date="2021" name="Sci. Rep.">
        <title>Genome sequencing of the multicellular alga Astrephomene provides insights into convergent evolution of germ-soma differentiation.</title>
        <authorList>
            <person name="Yamashita S."/>
            <person name="Yamamoto K."/>
            <person name="Matsuzaki R."/>
            <person name="Suzuki S."/>
            <person name="Yamaguchi H."/>
            <person name="Hirooka S."/>
            <person name="Minakuchi Y."/>
            <person name="Miyagishima S."/>
            <person name="Kawachi M."/>
            <person name="Toyoda A."/>
            <person name="Nozaki H."/>
        </authorList>
    </citation>
    <scope>NUCLEOTIDE SEQUENCE [LARGE SCALE GENOMIC DNA]</scope>
    <source>
        <strain evidence="1 2">NIES-4017</strain>
    </source>
</reference>
<name>A0AAD3DZX1_9CHLO</name>
<sequence length="127" mass="13878">GWRVGSWVLGGVVADADGVGRGQELVVCLCARWSLVFQQDRKQPWEPLGAAAAGATAKEVLCTGKHEHCWWWYEYWSTGALLLLLFRVKPADAGSKGLGNGFFLDVLRRLALCGHSLAGYVQACCRL</sequence>
<dbReference type="EMBL" id="BMAR01000035">
    <property type="protein sequence ID" value="GFR50079.1"/>
    <property type="molecule type" value="Genomic_DNA"/>
</dbReference>
<evidence type="ECO:0000313" key="1">
    <source>
        <dbReference type="EMBL" id="GFR50079.1"/>
    </source>
</evidence>